<dbReference type="RefSeq" id="WP_008084916.1">
    <property type="nucleotide sequence ID" value="NC_013926.1"/>
</dbReference>
<dbReference type="HOGENOM" id="CLU_1514527_0_0_2"/>
<proteinExistence type="predicted"/>
<reference evidence="1" key="1">
    <citation type="submission" date="2010-02" db="EMBL/GenBank/DDBJ databases">
        <title>Complete sequence of Aciduliprofundum boonei T469.</title>
        <authorList>
            <consortium name="US DOE Joint Genome Institute"/>
            <person name="Lucas S."/>
            <person name="Copeland A."/>
            <person name="Lapidus A."/>
            <person name="Cheng J.-F."/>
            <person name="Bruce D."/>
            <person name="Goodwin L."/>
            <person name="Pitluck S."/>
            <person name="Saunders E."/>
            <person name="Detter J.C."/>
            <person name="Han C."/>
            <person name="Tapia R."/>
            <person name="Land M."/>
            <person name="Hauser L."/>
            <person name="Kyrpides N."/>
            <person name="Mikhailova N."/>
            <person name="Flores G."/>
            <person name="Reysenbach A.-L."/>
            <person name="Woyke T."/>
        </authorList>
    </citation>
    <scope>NUCLEOTIDE SEQUENCE</scope>
    <source>
        <strain evidence="1">T469</strain>
    </source>
</reference>
<dbReference type="eggNOG" id="arCOG13495">
    <property type="taxonomic scope" value="Archaea"/>
</dbReference>
<dbReference type="EMBL" id="CP001941">
    <property type="protein sequence ID" value="ADD07953.1"/>
    <property type="molecule type" value="Genomic_DNA"/>
</dbReference>
<dbReference type="AlphaFoldDB" id="B5IEG1"/>
<accession>B5IEG1</accession>
<organism evidence="1 2">
    <name type="scientific">Aciduliprofundum boonei (strain DSM 19572 / T469)</name>
    <dbReference type="NCBI Taxonomy" id="439481"/>
    <lineage>
        <taxon>Archaea</taxon>
        <taxon>Methanobacteriati</taxon>
        <taxon>Thermoplasmatota</taxon>
        <taxon>DHVE2 group</taxon>
        <taxon>Candidatus Aciduliprofundum</taxon>
    </lineage>
</organism>
<keyword evidence="2" id="KW-1185">Reference proteome</keyword>
<dbReference type="Proteomes" id="UP000001400">
    <property type="component" value="Chromosome"/>
</dbReference>
<protein>
    <submittedName>
        <fullName evidence="1">Uncharacterized protein</fullName>
    </submittedName>
</protein>
<dbReference type="OrthoDB" id="384013at2157"/>
<dbReference type="GeneID" id="8827078"/>
<gene>
    <name evidence="1" type="ordered locus">Aboo_0141</name>
</gene>
<dbReference type="KEGG" id="abi:Aboo_0141"/>
<evidence type="ECO:0000313" key="1">
    <source>
        <dbReference type="EMBL" id="ADD07953.1"/>
    </source>
</evidence>
<dbReference type="STRING" id="439481.Aboo_0141"/>
<sequence length="177" mass="20606">MELIIAIIGFLMSIVPLIVLPLKIRAGKIHYFLLYIFLVLFYLSYIGYSIWHYDIFIMLIYIFEMLFFLNMYRAYLKKEFFFVAPFIAYSSDLAIIFSFYFITFNLVEIGKNVLAKKGTSPIVLYSLISFELAVIAQLLTIISQHQYLNIIITSLFLAGTALFIIPGLRVAYEKEKI</sequence>
<evidence type="ECO:0000313" key="2">
    <source>
        <dbReference type="Proteomes" id="UP000001400"/>
    </source>
</evidence>
<name>B5IEG1_ACIB4</name>